<dbReference type="EMBL" id="AP018111">
    <property type="protein sequence ID" value="BAX60326.1"/>
    <property type="molecule type" value="Genomic_DNA"/>
</dbReference>
<organism evidence="13 14">
    <name type="scientific">Burkholderia stabilis</name>
    <dbReference type="NCBI Taxonomy" id="95485"/>
    <lineage>
        <taxon>Bacteria</taxon>
        <taxon>Pseudomonadati</taxon>
        <taxon>Pseudomonadota</taxon>
        <taxon>Betaproteobacteria</taxon>
        <taxon>Burkholderiales</taxon>
        <taxon>Burkholderiaceae</taxon>
        <taxon>Burkholderia</taxon>
        <taxon>Burkholderia cepacia complex</taxon>
    </lineage>
</organism>
<evidence type="ECO:0000256" key="2">
    <source>
        <dbReference type="ARBA" id="ARBA00009984"/>
    </source>
</evidence>
<evidence type="ECO:0000256" key="3">
    <source>
        <dbReference type="ARBA" id="ARBA00020042"/>
    </source>
</evidence>
<evidence type="ECO:0000256" key="6">
    <source>
        <dbReference type="ARBA" id="ARBA00022519"/>
    </source>
</evidence>
<keyword evidence="8 11" id="KW-1133">Transmembrane helix</keyword>
<dbReference type="Gene3D" id="3.30.700.10">
    <property type="entry name" value="Glycoprotein, Type 4 Pilin"/>
    <property type="match status" value="1"/>
</dbReference>
<feature type="transmembrane region" description="Helical" evidence="11">
    <location>
        <begin position="34"/>
        <end position="56"/>
    </location>
</feature>
<dbReference type="NCBIfam" id="TIGR02532">
    <property type="entry name" value="IV_pilin_GFxxxE"/>
    <property type="match status" value="1"/>
</dbReference>
<keyword evidence="7 11" id="KW-0812">Transmembrane</keyword>
<evidence type="ECO:0000256" key="1">
    <source>
        <dbReference type="ARBA" id="ARBA00004377"/>
    </source>
</evidence>
<evidence type="ECO:0000256" key="5">
    <source>
        <dbReference type="ARBA" id="ARBA00022481"/>
    </source>
</evidence>
<evidence type="ECO:0000256" key="8">
    <source>
        <dbReference type="ARBA" id="ARBA00022989"/>
    </source>
</evidence>
<dbReference type="Pfam" id="PF07963">
    <property type="entry name" value="N_methyl"/>
    <property type="match status" value="1"/>
</dbReference>
<keyword evidence="5" id="KW-0488">Methylation</keyword>
<gene>
    <name evidence="13" type="ORF">BSFP_031850</name>
</gene>
<dbReference type="InterPro" id="IPR013545">
    <property type="entry name" value="T2SS_protein-GspG_C"/>
</dbReference>
<dbReference type="InterPro" id="IPR012902">
    <property type="entry name" value="N_methyl_site"/>
</dbReference>
<dbReference type="NCBIfam" id="TIGR01710">
    <property type="entry name" value="typeII_sec_gspG"/>
    <property type="match status" value="1"/>
</dbReference>
<evidence type="ECO:0000256" key="11">
    <source>
        <dbReference type="SAM" id="Phobius"/>
    </source>
</evidence>
<dbReference type="GO" id="GO:0015627">
    <property type="term" value="C:type II protein secretion system complex"/>
    <property type="evidence" value="ECO:0007669"/>
    <property type="project" value="InterPro"/>
</dbReference>
<dbReference type="SUPFAM" id="SSF54523">
    <property type="entry name" value="Pili subunits"/>
    <property type="match status" value="1"/>
</dbReference>
<evidence type="ECO:0000256" key="4">
    <source>
        <dbReference type="ARBA" id="ARBA00022475"/>
    </source>
</evidence>
<comment type="similarity">
    <text evidence="2">Belongs to the GSP G family.</text>
</comment>
<dbReference type="GO" id="GO:0005886">
    <property type="term" value="C:plasma membrane"/>
    <property type="evidence" value="ECO:0007669"/>
    <property type="project" value="UniProtKB-SubCell"/>
</dbReference>
<dbReference type="Proteomes" id="UP000218432">
    <property type="component" value="Chromosome 1"/>
</dbReference>
<keyword evidence="6" id="KW-0997">Cell inner membrane</keyword>
<dbReference type="PANTHER" id="PTHR30093">
    <property type="entry name" value="GENERAL SECRETION PATHWAY PROTEIN G"/>
    <property type="match status" value="1"/>
</dbReference>
<dbReference type="InterPro" id="IPR045584">
    <property type="entry name" value="Pilin-like"/>
</dbReference>
<sequence>MRDELSSIRPGMPGQQRQGGGLARRIRANRGFTLLELLVVMVIIGLLAGLVAPRYFEQVGKSNVKIARAQIVSLGQALDQYRLDVGVYPTTEEGLDALVNKPQSAPRWSGPYLQKAVPADPWDRPYQYRSPGEHGDYDLYSLGKDGRGGGTGENVTISSW</sequence>
<evidence type="ECO:0000256" key="10">
    <source>
        <dbReference type="SAM" id="MobiDB-lite"/>
    </source>
</evidence>
<evidence type="ECO:0000313" key="13">
    <source>
        <dbReference type="EMBL" id="BAX60326.1"/>
    </source>
</evidence>
<keyword evidence="9 11" id="KW-0472">Membrane</keyword>
<dbReference type="PRINTS" id="PR00813">
    <property type="entry name" value="BCTERIALGSPG"/>
</dbReference>
<evidence type="ECO:0000256" key="7">
    <source>
        <dbReference type="ARBA" id="ARBA00022692"/>
    </source>
</evidence>
<protein>
    <recommendedName>
        <fullName evidence="3">Type II secretion system core protein G</fullName>
    </recommendedName>
</protein>
<proteinExistence type="inferred from homology"/>
<name>A0A1Y1BMN2_9BURK</name>
<dbReference type="AlphaFoldDB" id="A0A1Y1BMN2"/>
<comment type="subcellular location">
    <subcellularLocation>
        <location evidence="1">Cell inner membrane</location>
        <topology evidence="1">Single-pass membrane protein</topology>
    </subcellularLocation>
</comment>
<reference evidence="13 14" key="1">
    <citation type="journal article" date="2017" name="Genome Announc.">
        <title>Complete Genome Sequence of Burkholderia stabilis FERMP-21014.</title>
        <authorList>
            <person name="Konishi K."/>
            <person name="Kumagai T."/>
            <person name="Sakasegawa S."/>
            <person name="Tamura T."/>
        </authorList>
    </citation>
    <scope>NUCLEOTIDE SEQUENCE [LARGE SCALE GENOMIC DNA]</scope>
    <source>
        <strain evidence="13 14">FERMP-21014</strain>
    </source>
</reference>
<evidence type="ECO:0000259" key="12">
    <source>
        <dbReference type="Pfam" id="PF08334"/>
    </source>
</evidence>
<dbReference type="GO" id="GO:0015628">
    <property type="term" value="P:protein secretion by the type II secretion system"/>
    <property type="evidence" value="ECO:0007669"/>
    <property type="project" value="InterPro"/>
</dbReference>
<dbReference type="InterPro" id="IPR000983">
    <property type="entry name" value="Bac_GSPG_pilin"/>
</dbReference>
<evidence type="ECO:0000256" key="9">
    <source>
        <dbReference type="ARBA" id="ARBA00023136"/>
    </source>
</evidence>
<dbReference type="PANTHER" id="PTHR30093:SF45">
    <property type="entry name" value="TYPE II SECRETION SYSTEM CORE PROTEIN G"/>
    <property type="match status" value="1"/>
</dbReference>
<feature type="region of interest" description="Disordered" evidence="10">
    <location>
        <begin position="1"/>
        <end position="22"/>
    </location>
</feature>
<dbReference type="InterPro" id="IPR010054">
    <property type="entry name" value="Type2_sec_GspG"/>
</dbReference>
<accession>A0A1Y1BMN2</accession>
<dbReference type="PROSITE" id="PS00409">
    <property type="entry name" value="PROKAR_NTER_METHYL"/>
    <property type="match status" value="1"/>
</dbReference>
<evidence type="ECO:0000313" key="14">
    <source>
        <dbReference type="Proteomes" id="UP000218432"/>
    </source>
</evidence>
<feature type="domain" description="Type II secretion system protein GspG C-terminal" evidence="12">
    <location>
        <begin position="55"/>
        <end position="160"/>
    </location>
</feature>
<keyword evidence="4" id="KW-1003">Cell membrane</keyword>
<dbReference type="Pfam" id="PF08334">
    <property type="entry name" value="T2SSG"/>
    <property type="match status" value="1"/>
</dbReference>